<dbReference type="EMBL" id="VITN01000002">
    <property type="protein sequence ID" value="TWB23463.1"/>
    <property type="molecule type" value="Genomic_DNA"/>
</dbReference>
<gene>
    <name evidence="2" type="ORF">FBZ89_102218</name>
</gene>
<evidence type="ECO:0008006" key="4">
    <source>
        <dbReference type="Google" id="ProtNLM"/>
    </source>
</evidence>
<evidence type="ECO:0000313" key="3">
    <source>
        <dbReference type="Proteomes" id="UP000319859"/>
    </source>
</evidence>
<dbReference type="Proteomes" id="UP000319859">
    <property type="component" value="Unassembled WGS sequence"/>
</dbReference>
<comment type="caution">
    <text evidence="2">The sequence shown here is derived from an EMBL/GenBank/DDBJ whole genome shotgun (WGS) entry which is preliminary data.</text>
</comment>
<feature type="compositionally biased region" description="Polar residues" evidence="1">
    <location>
        <begin position="10"/>
        <end position="25"/>
    </location>
</feature>
<proteinExistence type="predicted"/>
<evidence type="ECO:0000256" key="1">
    <source>
        <dbReference type="SAM" id="MobiDB-lite"/>
    </source>
</evidence>
<evidence type="ECO:0000313" key="2">
    <source>
        <dbReference type="EMBL" id="TWB23463.1"/>
    </source>
</evidence>
<name>A0A560FPA9_9PROT</name>
<accession>A0A560FPA9</accession>
<organism evidence="2 3">
    <name type="scientific">Nitrospirillum amazonense</name>
    <dbReference type="NCBI Taxonomy" id="28077"/>
    <lineage>
        <taxon>Bacteria</taxon>
        <taxon>Pseudomonadati</taxon>
        <taxon>Pseudomonadota</taxon>
        <taxon>Alphaproteobacteria</taxon>
        <taxon>Rhodospirillales</taxon>
        <taxon>Azospirillaceae</taxon>
        <taxon>Nitrospirillum</taxon>
    </lineage>
</organism>
<dbReference type="AlphaFoldDB" id="A0A560FPA9"/>
<reference evidence="2 3" key="1">
    <citation type="submission" date="2019-06" db="EMBL/GenBank/DDBJ databases">
        <title>Genomic Encyclopedia of Type Strains, Phase IV (KMG-V): Genome sequencing to study the core and pangenomes of soil and plant-associated prokaryotes.</title>
        <authorList>
            <person name="Whitman W."/>
        </authorList>
    </citation>
    <scope>NUCLEOTIDE SEQUENCE [LARGE SCALE GENOMIC DNA]</scope>
    <source>
        <strain evidence="2 3">BR 11880</strain>
    </source>
</reference>
<feature type="region of interest" description="Disordered" evidence="1">
    <location>
        <begin position="1"/>
        <end position="34"/>
    </location>
</feature>
<sequence>MAYFQRRSRTTCPISKGPQSVTRSPVNPGPVADLAPSDTTITDYDRKHFATYLMLLDAVRDGRAVDDIIREVLQINPQGDRAKALRAYDSHLARARWMAEHGHEQLQKSARDRRVE</sequence>
<protein>
    <recommendedName>
        <fullName evidence="4">DUF2285 domain-containing protein</fullName>
    </recommendedName>
</protein>